<evidence type="ECO:0000256" key="3">
    <source>
        <dbReference type="ARBA" id="ARBA00022679"/>
    </source>
</evidence>
<keyword evidence="2" id="KW-0328">Glycosyltransferase</keyword>
<reference evidence="8" key="1">
    <citation type="submission" date="2020-12" db="UniProtKB">
        <authorList>
            <consortium name="WormBaseParasite"/>
        </authorList>
    </citation>
    <scope>IDENTIFICATION</scope>
    <source>
        <strain evidence="8">MHco3</strain>
    </source>
</reference>
<evidence type="ECO:0000256" key="4">
    <source>
        <dbReference type="ARBA" id="ARBA00023136"/>
    </source>
</evidence>
<evidence type="ECO:0000256" key="6">
    <source>
        <dbReference type="SAM" id="Phobius"/>
    </source>
</evidence>
<sequence length="464" mass="53837">MIDLSIMEPLIESHDSETSTSSNRNHRLLNICCLIFIAQTIALFYHTMLVSDSLNCEEKWSIACGPLKDCDDVPIITRSHNDSLIFPRRQETAHVDCGRVLREDWEYISSIKADRPNLRRSRFHFNCEYIRNKVVTRNDYKEIPFGVAHVRIVYESYDFIEEELAASYHPQNVFCYSVDKKAPYYFNLQIEFLSSCFPNVFVSPVRFSVTSRGHYQNHAYHECLKLLVHIPGWEYLIRMQNYDIMLKSVYETVSIFQALHGRNDISVTDCDPRRWDHSAKWDLRSLNLYPEGSNVTLPDSNVTLKIACGVVQTSLSRAAVKWMVETVNLTTLLDQLNADGVYGTDEILMASLRATPELDMPGRNSSSCSNISKRRKYPSFFTRFTAWNKSKVPCLSQMIRHEICIFGIEDLSRLSSRYELLANKILPYFDYAVVDCLHELLFNRTHLGQIDHALDLKQYSRKCR</sequence>
<feature type="transmembrane region" description="Helical" evidence="6">
    <location>
        <begin position="28"/>
        <end position="48"/>
    </location>
</feature>
<dbReference type="WBParaSite" id="HCON_00075100-00001">
    <property type="protein sequence ID" value="HCON_00075100-00001"/>
    <property type="gene ID" value="HCON_00075100"/>
</dbReference>
<accession>A0A7I5E8W6</accession>
<dbReference type="InterPro" id="IPR003406">
    <property type="entry name" value="Glyco_trans_14"/>
</dbReference>
<dbReference type="Pfam" id="PF02485">
    <property type="entry name" value="Branch"/>
    <property type="match status" value="1"/>
</dbReference>
<keyword evidence="6" id="KW-1133">Transmembrane helix</keyword>
<dbReference type="AlphaFoldDB" id="A0A7I5E8W6"/>
<keyword evidence="3" id="KW-0808">Transferase</keyword>
<evidence type="ECO:0000256" key="2">
    <source>
        <dbReference type="ARBA" id="ARBA00022676"/>
    </source>
</evidence>
<name>A0A7I5E8W6_HAECO</name>
<dbReference type="Proteomes" id="UP000025227">
    <property type="component" value="Unplaced"/>
</dbReference>
<dbReference type="OrthoDB" id="2019572at2759"/>
<keyword evidence="4 6" id="KW-0472">Membrane</keyword>
<evidence type="ECO:0000313" key="8">
    <source>
        <dbReference type="WBParaSite" id="HCON_00075100-00001"/>
    </source>
</evidence>
<organism evidence="7 8">
    <name type="scientific">Haemonchus contortus</name>
    <name type="common">Barber pole worm</name>
    <dbReference type="NCBI Taxonomy" id="6289"/>
    <lineage>
        <taxon>Eukaryota</taxon>
        <taxon>Metazoa</taxon>
        <taxon>Ecdysozoa</taxon>
        <taxon>Nematoda</taxon>
        <taxon>Chromadorea</taxon>
        <taxon>Rhabditida</taxon>
        <taxon>Rhabditina</taxon>
        <taxon>Rhabditomorpha</taxon>
        <taxon>Strongyloidea</taxon>
        <taxon>Trichostrongylidae</taxon>
        <taxon>Haemonchus</taxon>
    </lineage>
</organism>
<keyword evidence="7" id="KW-1185">Reference proteome</keyword>
<proteinExistence type="predicted"/>
<evidence type="ECO:0000256" key="5">
    <source>
        <dbReference type="ARBA" id="ARBA00023180"/>
    </source>
</evidence>
<evidence type="ECO:0000313" key="7">
    <source>
        <dbReference type="Proteomes" id="UP000025227"/>
    </source>
</evidence>
<comment type="subcellular location">
    <subcellularLocation>
        <location evidence="1">Membrane</location>
        <topology evidence="1">Single-pass type II membrane protein</topology>
    </subcellularLocation>
</comment>
<protein>
    <submittedName>
        <fullName evidence="8">Glycosyltransferase family 92 protein</fullName>
    </submittedName>
</protein>
<dbReference type="OMA" id="IVFRIMK"/>
<keyword evidence="6" id="KW-0812">Transmembrane</keyword>
<dbReference type="GO" id="GO:0016020">
    <property type="term" value="C:membrane"/>
    <property type="evidence" value="ECO:0007669"/>
    <property type="project" value="UniProtKB-SubCell"/>
</dbReference>
<evidence type="ECO:0000256" key="1">
    <source>
        <dbReference type="ARBA" id="ARBA00004606"/>
    </source>
</evidence>
<keyword evidence="5" id="KW-0325">Glycoprotein</keyword>
<dbReference type="PANTHER" id="PTHR46671">
    <property type="entry name" value="PROTEIN CBG11221"/>
    <property type="match status" value="1"/>
</dbReference>
<dbReference type="PANTHER" id="PTHR46671:SF7">
    <property type="entry name" value="CORE-2_I-BRANCHING ENZYME"/>
    <property type="match status" value="1"/>
</dbReference>
<dbReference type="GO" id="GO:0016757">
    <property type="term" value="F:glycosyltransferase activity"/>
    <property type="evidence" value="ECO:0007669"/>
    <property type="project" value="UniProtKB-KW"/>
</dbReference>